<dbReference type="EMBL" id="LVZM01021443">
    <property type="protein sequence ID" value="OUC41405.1"/>
    <property type="molecule type" value="Genomic_DNA"/>
</dbReference>
<dbReference type="AlphaFoldDB" id="A0A1Y3E8P4"/>
<comment type="caution">
    <text evidence="1">The sequence shown here is derived from an EMBL/GenBank/DDBJ whole genome shotgun (WGS) entry which is preliminary data.</text>
</comment>
<evidence type="ECO:0000313" key="1">
    <source>
        <dbReference type="EMBL" id="OUC41405.1"/>
    </source>
</evidence>
<dbReference type="Proteomes" id="UP000243006">
    <property type="component" value="Unassembled WGS sequence"/>
</dbReference>
<reference evidence="1 2" key="1">
    <citation type="submission" date="2015-04" db="EMBL/GenBank/DDBJ databases">
        <title>Draft genome of the roundworm Trichinella nativa.</title>
        <authorList>
            <person name="Mitreva M."/>
        </authorList>
    </citation>
    <scope>NUCLEOTIDE SEQUENCE [LARGE SCALE GENOMIC DNA]</scope>
    <source>
        <strain evidence="1 2">ISS45</strain>
    </source>
</reference>
<organism evidence="1 2">
    <name type="scientific">Trichinella nativa</name>
    <dbReference type="NCBI Taxonomy" id="6335"/>
    <lineage>
        <taxon>Eukaryota</taxon>
        <taxon>Metazoa</taxon>
        <taxon>Ecdysozoa</taxon>
        <taxon>Nematoda</taxon>
        <taxon>Enoplea</taxon>
        <taxon>Dorylaimia</taxon>
        <taxon>Trichinellida</taxon>
        <taxon>Trichinellidae</taxon>
        <taxon>Trichinella</taxon>
    </lineage>
</organism>
<name>A0A1Y3E8P4_9BILA</name>
<proteinExistence type="predicted"/>
<protein>
    <submittedName>
        <fullName evidence="1">Uncharacterized protein</fullName>
    </submittedName>
</protein>
<evidence type="ECO:0000313" key="2">
    <source>
        <dbReference type="Proteomes" id="UP000243006"/>
    </source>
</evidence>
<sequence length="141" mass="15021">MVQGDRVGFVCLASAERGSGTSVCRVCSYVIHVSSPCRHLSPTVICRSAVYAVVECKSRTLACYASEQDARQARKTTSCMPHCNGGKVVPTKANPTTNAGAFTSTPGSTFATASTSLTPVCYEEKVFNRFKFHSPTNSGKN</sequence>
<accession>A0A1Y3E8P4</accession>
<gene>
    <name evidence="1" type="ORF">D917_03393</name>
</gene>